<evidence type="ECO:0000313" key="1">
    <source>
        <dbReference type="EMBL" id="MFC3230002.1"/>
    </source>
</evidence>
<sequence length="186" mass="20280">MLLGPTLAATAPAAGQESGTAPDAVTCACSIAFDYADAERYRYWRREAVAATMEIRLSRTDGVYQAAAGNHTALCEDVREERRGEPFRTVDMCVHLGEWLVRVREEMRCDLATDDATRARCRLPDPDPDAGRFLNGTGQGADPAAAICDALDAAIELRLTADLAAFEAERLHGLPDVQHHHSCRPK</sequence>
<organism evidence="1 2">
    <name type="scientific">Marinibaculum pumilum</name>
    <dbReference type="NCBI Taxonomy" id="1766165"/>
    <lineage>
        <taxon>Bacteria</taxon>
        <taxon>Pseudomonadati</taxon>
        <taxon>Pseudomonadota</taxon>
        <taxon>Alphaproteobacteria</taxon>
        <taxon>Rhodospirillales</taxon>
        <taxon>Rhodospirillaceae</taxon>
        <taxon>Marinibaculum</taxon>
    </lineage>
</organism>
<gene>
    <name evidence="1" type="ORF">ACFOGJ_22315</name>
</gene>
<reference evidence="2" key="1">
    <citation type="journal article" date="2019" name="Int. J. Syst. Evol. Microbiol.">
        <title>The Global Catalogue of Microorganisms (GCM) 10K type strain sequencing project: providing services to taxonomists for standard genome sequencing and annotation.</title>
        <authorList>
            <consortium name="The Broad Institute Genomics Platform"/>
            <consortium name="The Broad Institute Genome Sequencing Center for Infectious Disease"/>
            <person name="Wu L."/>
            <person name="Ma J."/>
        </authorList>
    </citation>
    <scope>NUCLEOTIDE SEQUENCE [LARGE SCALE GENOMIC DNA]</scope>
    <source>
        <strain evidence="2">KCTC 42964</strain>
    </source>
</reference>
<accession>A0ABV7L5W9</accession>
<proteinExistence type="predicted"/>
<evidence type="ECO:0000313" key="2">
    <source>
        <dbReference type="Proteomes" id="UP001595528"/>
    </source>
</evidence>
<keyword evidence="2" id="KW-1185">Reference proteome</keyword>
<comment type="caution">
    <text evidence="1">The sequence shown here is derived from an EMBL/GenBank/DDBJ whole genome shotgun (WGS) entry which is preliminary data.</text>
</comment>
<dbReference type="RefSeq" id="WP_379904751.1">
    <property type="nucleotide sequence ID" value="NZ_JBHRTR010000035.1"/>
</dbReference>
<protein>
    <recommendedName>
        <fullName evidence="3">Secreted protein</fullName>
    </recommendedName>
</protein>
<dbReference type="EMBL" id="JBHRTR010000035">
    <property type="protein sequence ID" value="MFC3230002.1"/>
    <property type="molecule type" value="Genomic_DNA"/>
</dbReference>
<name>A0ABV7L5W9_9PROT</name>
<evidence type="ECO:0008006" key="3">
    <source>
        <dbReference type="Google" id="ProtNLM"/>
    </source>
</evidence>
<dbReference type="Proteomes" id="UP001595528">
    <property type="component" value="Unassembled WGS sequence"/>
</dbReference>